<dbReference type="Gene3D" id="3.40.605.10">
    <property type="entry name" value="Aldehyde Dehydrogenase, Chain A, domain 1"/>
    <property type="match status" value="1"/>
</dbReference>
<dbReference type="KEGG" id="rca:Rcas_0611"/>
<sequence>MPMTHSDTPEYRFYLAGEWRTGAPYTVACPYDGAPVAVVHRATLDDLEQAIQAAVAAFRTTRSTPLHRRAAALRAIAASIETRAEELARTIALEAGKPIKQARIEVARSIVTFSTAADEATRSNDEALRLDAAPGGEGRHAIVRRFPVGPVAAITPFNFPLNLVAHKVAPAIAAGCSVVLKPASQTPVTALKLAEMIASSGWIPEALSVLPLASRDAAPLIEDERFGLLTFTGSPAVGWEMKRRAGRKRVTLELGGNAGVIIHSDADLAFAAERCVVGGFSYAGQSCISVQRIFVHAPVYDAFMNLFVPQVRALKVGHPLDETSDLSSLINPAEAERVAAWLDEARGAGAEFLTGGVVQSGVVAPTIVARAAPELRVNCQEIFAPVVTVQPYETFEAALEAVNNSDFGLQAGVFTRDVGRIFQAFDTLEVGGVIINDVPTWRLDPMPYGGVKQSGFGREGLRYAIEEMTERKLLVMRG</sequence>
<feature type="domain" description="Aldehyde dehydrogenase" evidence="3">
    <location>
        <begin position="25"/>
        <end position="472"/>
    </location>
</feature>
<dbReference type="Proteomes" id="UP000000263">
    <property type="component" value="Chromosome"/>
</dbReference>
<dbReference type="InterPro" id="IPR015590">
    <property type="entry name" value="Aldehyde_DH_dom"/>
</dbReference>
<evidence type="ECO:0000256" key="2">
    <source>
        <dbReference type="ARBA" id="ARBA00023002"/>
    </source>
</evidence>
<dbReference type="InterPro" id="IPR051020">
    <property type="entry name" value="ALDH-related_metabolic_enz"/>
</dbReference>
<dbReference type="STRING" id="383372.Rcas_0611"/>
<reference evidence="4 5" key="1">
    <citation type="submission" date="2007-08" db="EMBL/GenBank/DDBJ databases">
        <title>Complete sequence of Roseiflexus castenholzii DSM 13941.</title>
        <authorList>
            <consortium name="US DOE Joint Genome Institute"/>
            <person name="Copeland A."/>
            <person name="Lucas S."/>
            <person name="Lapidus A."/>
            <person name="Barry K."/>
            <person name="Glavina del Rio T."/>
            <person name="Dalin E."/>
            <person name="Tice H."/>
            <person name="Pitluck S."/>
            <person name="Thompson L.S."/>
            <person name="Brettin T."/>
            <person name="Bruce D."/>
            <person name="Detter J.C."/>
            <person name="Han C."/>
            <person name="Tapia R."/>
            <person name="Schmutz J."/>
            <person name="Larimer F."/>
            <person name="Land M."/>
            <person name="Hauser L."/>
            <person name="Kyrpides N."/>
            <person name="Mikhailova N."/>
            <person name="Bryant D.A."/>
            <person name="Hanada S."/>
            <person name="Tsukatani Y."/>
            <person name="Richardson P."/>
        </authorList>
    </citation>
    <scope>NUCLEOTIDE SEQUENCE [LARGE SCALE GENOMIC DNA]</scope>
    <source>
        <strain evidence="5">DSM 13941 / HLO8</strain>
    </source>
</reference>
<dbReference type="Pfam" id="PF00171">
    <property type="entry name" value="Aldedh"/>
    <property type="match status" value="1"/>
</dbReference>
<dbReference type="PANTHER" id="PTHR42991">
    <property type="entry name" value="ALDEHYDE DEHYDROGENASE"/>
    <property type="match status" value="1"/>
</dbReference>
<dbReference type="EMBL" id="CP000804">
    <property type="protein sequence ID" value="ABU56740.1"/>
    <property type="molecule type" value="Genomic_DNA"/>
</dbReference>
<evidence type="ECO:0000259" key="3">
    <source>
        <dbReference type="Pfam" id="PF00171"/>
    </source>
</evidence>
<dbReference type="InterPro" id="IPR016161">
    <property type="entry name" value="Ald_DH/histidinol_DH"/>
</dbReference>
<dbReference type="eggNOG" id="COG1012">
    <property type="taxonomic scope" value="Bacteria"/>
</dbReference>
<proteinExistence type="inferred from homology"/>
<keyword evidence="5" id="KW-1185">Reference proteome</keyword>
<accession>A7NGZ3</accession>
<dbReference type="InterPro" id="IPR016163">
    <property type="entry name" value="Ald_DH_C"/>
</dbReference>
<dbReference type="InterPro" id="IPR016162">
    <property type="entry name" value="Ald_DH_N"/>
</dbReference>
<organism evidence="4 5">
    <name type="scientific">Roseiflexus castenholzii (strain DSM 13941 / HLO8)</name>
    <dbReference type="NCBI Taxonomy" id="383372"/>
    <lineage>
        <taxon>Bacteria</taxon>
        <taxon>Bacillati</taxon>
        <taxon>Chloroflexota</taxon>
        <taxon>Chloroflexia</taxon>
        <taxon>Chloroflexales</taxon>
        <taxon>Roseiflexineae</taxon>
        <taxon>Roseiflexaceae</taxon>
        <taxon>Roseiflexus</taxon>
    </lineage>
</organism>
<dbReference type="GO" id="GO:0008911">
    <property type="term" value="F:lactaldehyde dehydrogenase (NAD+) activity"/>
    <property type="evidence" value="ECO:0007669"/>
    <property type="project" value="TreeGrafter"/>
</dbReference>
<dbReference type="SUPFAM" id="SSF53720">
    <property type="entry name" value="ALDH-like"/>
    <property type="match status" value="1"/>
</dbReference>
<dbReference type="PANTHER" id="PTHR42991:SF1">
    <property type="entry name" value="ALDEHYDE DEHYDROGENASE"/>
    <property type="match status" value="1"/>
</dbReference>
<dbReference type="Gene3D" id="3.40.309.10">
    <property type="entry name" value="Aldehyde Dehydrogenase, Chain A, domain 2"/>
    <property type="match status" value="1"/>
</dbReference>
<protein>
    <submittedName>
        <fullName evidence="4">Aldehyde dehydrogenase</fullName>
    </submittedName>
</protein>
<dbReference type="CDD" id="cd07147">
    <property type="entry name" value="ALDH_F21_RNP123"/>
    <property type="match status" value="1"/>
</dbReference>
<dbReference type="HOGENOM" id="CLU_005391_1_0_0"/>
<keyword evidence="2" id="KW-0560">Oxidoreductase</keyword>
<dbReference type="RefSeq" id="WP_012119171.1">
    <property type="nucleotide sequence ID" value="NC_009767.1"/>
</dbReference>
<comment type="similarity">
    <text evidence="1">Belongs to the aldehyde dehydrogenase family.</text>
</comment>
<evidence type="ECO:0000313" key="5">
    <source>
        <dbReference type="Proteomes" id="UP000000263"/>
    </source>
</evidence>
<evidence type="ECO:0000256" key="1">
    <source>
        <dbReference type="ARBA" id="ARBA00009986"/>
    </source>
</evidence>
<name>A7NGZ3_ROSCS</name>
<evidence type="ECO:0000313" key="4">
    <source>
        <dbReference type="EMBL" id="ABU56740.1"/>
    </source>
</evidence>
<gene>
    <name evidence="4" type="ordered locus">Rcas_0611</name>
</gene>
<dbReference type="AlphaFoldDB" id="A7NGZ3"/>